<dbReference type="PROSITE" id="PS51125">
    <property type="entry name" value="NHL"/>
    <property type="match status" value="1"/>
</dbReference>
<feature type="repeat" description="NHL" evidence="2">
    <location>
        <begin position="164"/>
        <end position="189"/>
    </location>
</feature>
<dbReference type="OrthoDB" id="6144944at2759"/>
<keyword evidence="1" id="KW-0677">Repeat</keyword>
<dbReference type="EMBL" id="CAJPWZ010002455">
    <property type="protein sequence ID" value="CAG2238552.1"/>
    <property type="molecule type" value="Genomic_DNA"/>
</dbReference>
<dbReference type="InterPro" id="IPR001258">
    <property type="entry name" value="NHL_repeat"/>
</dbReference>
<evidence type="ECO:0000256" key="2">
    <source>
        <dbReference type="PROSITE-ProRule" id="PRU00504"/>
    </source>
</evidence>
<accession>A0A8S3U8N0</accession>
<proteinExistence type="predicted"/>
<keyword evidence="4" id="KW-1185">Reference proteome</keyword>
<dbReference type="InterPro" id="IPR011042">
    <property type="entry name" value="6-blade_b-propeller_TolB-like"/>
</dbReference>
<organism evidence="3 4">
    <name type="scientific">Mytilus edulis</name>
    <name type="common">Blue mussel</name>
    <dbReference type="NCBI Taxonomy" id="6550"/>
    <lineage>
        <taxon>Eukaryota</taxon>
        <taxon>Metazoa</taxon>
        <taxon>Spiralia</taxon>
        <taxon>Lophotrochozoa</taxon>
        <taxon>Mollusca</taxon>
        <taxon>Bivalvia</taxon>
        <taxon>Autobranchia</taxon>
        <taxon>Pteriomorphia</taxon>
        <taxon>Mytilida</taxon>
        <taxon>Mytiloidea</taxon>
        <taxon>Mytilidae</taxon>
        <taxon>Mytilinae</taxon>
        <taxon>Mytilus</taxon>
    </lineage>
</organism>
<comment type="caution">
    <text evidence="3">The sequence shown here is derived from an EMBL/GenBank/DDBJ whole genome shotgun (WGS) entry which is preliminary data.</text>
</comment>
<name>A0A8S3U8N0_MYTED</name>
<gene>
    <name evidence="3" type="ORF">MEDL_50955</name>
</gene>
<evidence type="ECO:0000313" key="4">
    <source>
        <dbReference type="Proteomes" id="UP000683360"/>
    </source>
</evidence>
<dbReference type="Gene3D" id="2.120.10.30">
    <property type="entry name" value="TolB, C-terminal domain"/>
    <property type="match status" value="1"/>
</dbReference>
<dbReference type="SUPFAM" id="SSF63829">
    <property type="entry name" value="Calcium-dependent phosphotriesterase"/>
    <property type="match status" value="1"/>
</dbReference>
<protein>
    <submittedName>
        <fullName evidence="3">Uncharacterized protein</fullName>
    </submittedName>
</protein>
<dbReference type="AlphaFoldDB" id="A0A8S3U8N0"/>
<evidence type="ECO:0000256" key="1">
    <source>
        <dbReference type="ARBA" id="ARBA00022737"/>
    </source>
</evidence>
<dbReference type="Proteomes" id="UP000683360">
    <property type="component" value="Unassembled WGS sequence"/>
</dbReference>
<evidence type="ECO:0000313" key="3">
    <source>
        <dbReference type="EMBL" id="CAG2238552.1"/>
    </source>
</evidence>
<sequence length="234" mass="26121">MPSGNIVFVDQNNDRLIIHNENGLFVCEIPVSHWPVDVTCIDKNTVAVTHNAGSNHIEIINIVNKKIVNQIKTSNLCYGITNEKGELIYYEKGRGIQTADVNSKSTATTVVKVDGEQYWNYVTTSKGKIYHTNSESGIVTCYRCFTGQKVWEYKDESVVESVYGVAVDNDSNVYVVSNENNSIVVLSPDGKHACRLLGRLNGIQCPCGIYFDKRRNILLVTNLCGTAFLYKNIK</sequence>
<reference evidence="3" key="1">
    <citation type="submission" date="2021-03" db="EMBL/GenBank/DDBJ databases">
        <authorList>
            <person name="Bekaert M."/>
        </authorList>
    </citation>
    <scope>NUCLEOTIDE SEQUENCE</scope>
</reference>